<organism evidence="2 3">
    <name type="scientific">Eiseniibacteriota bacterium</name>
    <dbReference type="NCBI Taxonomy" id="2212470"/>
    <lineage>
        <taxon>Bacteria</taxon>
        <taxon>Candidatus Eiseniibacteriota</taxon>
    </lineage>
</organism>
<keyword evidence="1" id="KW-0732">Signal</keyword>
<evidence type="ECO:0000313" key="3">
    <source>
        <dbReference type="Proteomes" id="UP000739538"/>
    </source>
</evidence>
<comment type="caution">
    <text evidence="2">The sequence shown here is derived from an EMBL/GenBank/DDBJ whole genome shotgun (WGS) entry which is preliminary data.</text>
</comment>
<dbReference type="Proteomes" id="UP000739538">
    <property type="component" value="Unassembled WGS sequence"/>
</dbReference>
<accession>A0A956SGH0</accession>
<evidence type="ECO:0008006" key="4">
    <source>
        <dbReference type="Google" id="ProtNLM"/>
    </source>
</evidence>
<dbReference type="EMBL" id="JAGQHS010000466">
    <property type="protein sequence ID" value="MCA9759740.1"/>
    <property type="molecule type" value="Genomic_DNA"/>
</dbReference>
<reference evidence="2" key="2">
    <citation type="journal article" date="2021" name="Microbiome">
        <title>Successional dynamics and alternative stable states in a saline activated sludge microbial community over 9 years.</title>
        <authorList>
            <person name="Wang Y."/>
            <person name="Ye J."/>
            <person name="Ju F."/>
            <person name="Liu L."/>
            <person name="Boyd J.A."/>
            <person name="Deng Y."/>
            <person name="Parks D.H."/>
            <person name="Jiang X."/>
            <person name="Yin X."/>
            <person name="Woodcroft B.J."/>
            <person name="Tyson G.W."/>
            <person name="Hugenholtz P."/>
            <person name="Polz M.F."/>
            <person name="Zhang T."/>
        </authorList>
    </citation>
    <scope>NUCLEOTIDE SEQUENCE</scope>
    <source>
        <strain evidence="2">HKST-UBA02</strain>
    </source>
</reference>
<evidence type="ECO:0000256" key="1">
    <source>
        <dbReference type="SAM" id="SignalP"/>
    </source>
</evidence>
<name>A0A956SGH0_UNCEI</name>
<reference evidence="2" key="1">
    <citation type="submission" date="2020-04" db="EMBL/GenBank/DDBJ databases">
        <authorList>
            <person name="Zhang T."/>
        </authorList>
    </citation>
    <scope>NUCLEOTIDE SEQUENCE</scope>
    <source>
        <strain evidence="2">HKST-UBA02</strain>
    </source>
</reference>
<feature type="non-terminal residue" evidence="2">
    <location>
        <position position="150"/>
    </location>
</feature>
<feature type="signal peptide" evidence="1">
    <location>
        <begin position="1"/>
        <end position="27"/>
    </location>
</feature>
<evidence type="ECO:0000313" key="2">
    <source>
        <dbReference type="EMBL" id="MCA9759740.1"/>
    </source>
</evidence>
<dbReference type="AlphaFoldDB" id="A0A956SGH0"/>
<protein>
    <recommendedName>
        <fullName evidence="4">MipA/OmpV family protein</fullName>
    </recommendedName>
</protein>
<proteinExistence type="predicted"/>
<feature type="chain" id="PRO_5037557716" description="MipA/OmpV family protein" evidence="1">
    <location>
        <begin position="28"/>
        <end position="150"/>
    </location>
</feature>
<gene>
    <name evidence="2" type="ORF">KDA27_28340</name>
</gene>
<sequence>MRTFAPMLLLGLALGPASALTSGTASASSDGSSATAVADQQAGTAEQVGISETPGSPVAVDWGLTFASRYLFQGQDLSNGKPVAQPELALTYGAISGSLWMNRDFAESHFNEIDGFVSVGRDFSSLWASIGYGYYEYPNRDDWDPSQEII</sequence>